<evidence type="ECO:0000313" key="1">
    <source>
        <dbReference type="EMBL" id="MFB8753972.1"/>
    </source>
</evidence>
<name>A0ABV5DN81_9ACTN</name>
<dbReference type="EMBL" id="JAYMRR010000037">
    <property type="protein sequence ID" value="MFB8753972.1"/>
    <property type="molecule type" value="Genomic_DNA"/>
</dbReference>
<dbReference type="RefSeq" id="WP_376720199.1">
    <property type="nucleotide sequence ID" value="NZ_JAYMRR010000037.1"/>
</dbReference>
<sequence>MSRGLMYALILPLLAAESWAQFVAHDPRWTTLFALLAGAVLAVRYALGPQTDAEECLPDCPKCRESRGDL</sequence>
<reference evidence="1 2" key="1">
    <citation type="submission" date="2024-01" db="EMBL/GenBank/DDBJ databases">
        <title>Genome mining of biosynthetic gene clusters to explore secondary metabolites of Streptomyces sp.</title>
        <authorList>
            <person name="Baig A."/>
            <person name="Ajitkumar Shintre N."/>
            <person name="Kumar H."/>
            <person name="Anbarasu A."/>
            <person name="Ramaiah S."/>
        </authorList>
    </citation>
    <scope>NUCLEOTIDE SEQUENCE [LARGE SCALE GENOMIC DNA]</scope>
    <source>
        <strain evidence="1 2">A03</strain>
    </source>
</reference>
<accession>A0ABV5DN81</accession>
<keyword evidence="2" id="KW-1185">Reference proteome</keyword>
<proteinExistence type="predicted"/>
<protein>
    <submittedName>
        <fullName evidence="1">Uncharacterized protein</fullName>
    </submittedName>
</protein>
<comment type="caution">
    <text evidence="1">The sequence shown here is derived from an EMBL/GenBank/DDBJ whole genome shotgun (WGS) entry which is preliminary data.</text>
</comment>
<dbReference type="Proteomes" id="UP001585018">
    <property type="component" value="Unassembled WGS sequence"/>
</dbReference>
<evidence type="ECO:0000313" key="2">
    <source>
        <dbReference type="Proteomes" id="UP001585018"/>
    </source>
</evidence>
<organism evidence="1 2">
    <name type="scientific">Streptomyces parvulus</name>
    <dbReference type="NCBI Taxonomy" id="146923"/>
    <lineage>
        <taxon>Bacteria</taxon>
        <taxon>Bacillati</taxon>
        <taxon>Actinomycetota</taxon>
        <taxon>Actinomycetes</taxon>
        <taxon>Kitasatosporales</taxon>
        <taxon>Streptomycetaceae</taxon>
        <taxon>Streptomyces</taxon>
    </lineage>
</organism>
<gene>
    <name evidence="1" type="ORF">VSS30_34680</name>
</gene>